<keyword evidence="1" id="KW-1133">Transmembrane helix</keyword>
<dbReference type="KEGG" id="pce:PECL_432"/>
<proteinExistence type="predicted"/>
<dbReference type="PATRIC" id="fig|701521.8.peg.407"/>
<feature type="transmembrane region" description="Helical" evidence="1">
    <location>
        <begin position="556"/>
        <end position="580"/>
    </location>
</feature>
<dbReference type="EMBL" id="CP003137">
    <property type="protein sequence ID" value="AEV94735.1"/>
    <property type="molecule type" value="Genomic_DNA"/>
</dbReference>
<name>G8PBI6_PEDCP</name>
<dbReference type="AlphaFoldDB" id="G8PBI6"/>
<organism evidence="2 3">
    <name type="scientific">Pediococcus claussenii (strain ATCC BAA-344 / DSM 14800 / JCM 18046 / KCTC 3811 / LMG 21948 / P06)</name>
    <dbReference type="NCBI Taxonomy" id="701521"/>
    <lineage>
        <taxon>Bacteria</taxon>
        <taxon>Bacillati</taxon>
        <taxon>Bacillota</taxon>
        <taxon>Bacilli</taxon>
        <taxon>Lactobacillales</taxon>
        <taxon>Lactobacillaceae</taxon>
        <taxon>Pediococcus</taxon>
    </lineage>
</organism>
<dbReference type="STRING" id="701521.PECL_432"/>
<gene>
    <name evidence="2" type="ordered locus">PECL_432</name>
</gene>
<evidence type="ECO:0000313" key="2">
    <source>
        <dbReference type="EMBL" id="AEV94735.1"/>
    </source>
</evidence>
<feature type="transmembrane region" description="Helical" evidence="1">
    <location>
        <begin position="340"/>
        <end position="360"/>
    </location>
</feature>
<reference evidence="2 3" key="1">
    <citation type="journal article" date="2012" name="J. Bacteriol.">
        <title>Complete Genome Sequence of the Beer Spoilage Organism Pediococcus claussenii ATCC BAA-344T.</title>
        <authorList>
            <person name="Pittet V."/>
            <person name="Abegunde T."/>
            <person name="Marfleet T."/>
            <person name="Haakensen M."/>
            <person name="Morrow K."/>
            <person name="Jayaprakash T."/>
            <person name="Schroeder K."/>
            <person name="Trost B."/>
            <person name="Byrns S."/>
            <person name="Bergsveinson J."/>
            <person name="Kusalik A."/>
            <person name="Ziola B."/>
        </authorList>
    </citation>
    <scope>NUCLEOTIDE SEQUENCE [LARGE SCALE GENOMIC DNA]</scope>
    <source>
        <strain evidence="2 3">ATCC BAA-344</strain>
    </source>
</reference>
<feature type="transmembrane region" description="Helical" evidence="1">
    <location>
        <begin position="150"/>
        <end position="168"/>
    </location>
</feature>
<feature type="transmembrane region" description="Helical" evidence="1">
    <location>
        <begin position="7"/>
        <end position="26"/>
    </location>
</feature>
<dbReference type="eggNOG" id="COG4485">
    <property type="taxonomic scope" value="Bacteria"/>
</dbReference>
<keyword evidence="3" id="KW-1185">Reference proteome</keyword>
<evidence type="ECO:0000256" key="1">
    <source>
        <dbReference type="SAM" id="Phobius"/>
    </source>
</evidence>
<evidence type="ECO:0000313" key="3">
    <source>
        <dbReference type="Proteomes" id="UP000005444"/>
    </source>
</evidence>
<accession>G8PBI6</accession>
<keyword evidence="1" id="KW-0812">Transmembrane</keyword>
<feature type="transmembrane region" description="Helical" evidence="1">
    <location>
        <begin position="126"/>
        <end position="143"/>
    </location>
</feature>
<feature type="transmembrane region" description="Helical" evidence="1">
    <location>
        <begin position="302"/>
        <end position="320"/>
    </location>
</feature>
<feature type="transmembrane region" description="Helical" evidence="1">
    <location>
        <begin position="218"/>
        <end position="240"/>
    </location>
</feature>
<dbReference type="HOGENOM" id="CLU_034645_0_0_9"/>
<feature type="transmembrane region" description="Helical" evidence="1">
    <location>
        <begin position="367"/>
        <end position="391"/>
    </location>
</feature>
<feature type="transmembrane region" description="Helical" evidence="1">
    <location>
        <begin position="97"/>
        <end position="114"/>
    </location>
</feature>
<keyword evidence="1" id="KW-0472">Membrane</keyword>
<feature type="transmembrane region" description="Helical" evidence="1">
    <location>
        <begin position="73"/>
        <end position="90"/>
    </location>
</feature>
<protein>
    <submittedName>
        <fullName evidence="2">Membrane protein</fullName>
    </submittedName>
</protein>
<feature type="transmembrane region" description="Helical" evidence="1">
    <location>
        <begin position="174"/>
        <end position="206"/>
    </location>
</feature>
<dbReference type="Proteomes" id="UP000005444">
    <property type="component" value="Chromosome"/>
</dbReference>
<sequence length="588" mass="66152">MIFKNKIHPIWVLFLVAILIVLPIYFNNTGMAFGDTYFHYNRIYEAAQQIRHNNFSFINLYSFQQSGRVVNQVYSPLLTYFFGGILLLVGNWFRFQVISIIVVCLLAGIFTYYGARRLELTAKTSLIVAIMYMSSFSIFNFIYSTSWRGVAAMFIPLLVGPILDLYRGDWTWKSMFFLSIAISLITQAQILAVTLILPILVPFFVIGLIKSTHKWRGVGFLSAAVVMAVVLNLNVVLPYVELIKGNTILPPANFPLMEGVTNILVPFYDAAPLSNVVISILFFMSFAGLILFWSRLGNFSKLVSIIGMVYMVLGTSLIPWSAVETSVPALGNFLQLPRRFIIVGLLFLVLGAVLILRDLVESSMHKVSFTIVDFMLTVFTIASVTSLMVTINDWNSQSRSNSAGLASGLATEKVNVFAHKLDGKKISKIIELQPAFHSANTGKLIHAVDRVTPDYTPIQKYSNKIDYYQLYVNYVIKPKNKFKHTVKKDGVMELTWNDSKAKTQDVPVVAYKNTQIKFNGKVLKHNHLKQTAIGSLLLKSQKGLNRLQISYVPNKLTLVGTAVALFGWIIAGIVSIFYLIRKRYNKFG</sequence>
<feature type="transmembrane region" description="Helical" evidence="1">
    <location>
        <begin position="273"/>
        <end position="293"/>
    </location>
</feature>
<dbReference type="RefSeq" id="WP_014214933.1">
    <property type="nucleotide sequence ID" value="NC_016605.1"/>
</dbReference>